<name>A0AC60PML9_IXOPE</name>
<reference evidence="1 2" key="1">
    <citation type="journal article" date="2020" name="Cell">
        <title>Large-Scale Comparative Analyses of Tick Genomes Elucidate Their Genetic Diversity and Vector Capacities.</title>
        <authorList>
            <consortium name="Tick Genome and Microbiome Consortium (TIGMIC)"/>
            <person name="Jia N."/>
            <person name="Wang J."/>
            <person name="Shi W."/>
            <person name="Du L."/>
            <person name="Sun Y."/>
            <person name="Zhan W."/>
            <person name="Jiang J.F."/>
            <person name="Wang Q."/>
            <person name="Zhang B."/>
            <person name="Ji P."/>
            <person name="Bell-Sakyi L."/>
            <person name="Cui X.M."/>
            <person name="Yuan T.T."/>
            <person name="Jiang B.G."/>
            <person name="Yang W.F."/>
            <person name="Lam T.T."/>
            <person name="Chang Q.C."/>
            <person name="Ding S.J."/>
            <person name="Wang X.J."/>
            <person name="Zhu J.G."/>
            <person name="Ruan X.D."/>
            <person name="Zhao L."/>
            <person name="Wei J.T."/>
            <person name="Ye R.Z."/>
            <person name="Que T.C."/>
            <person name="Du C.H."/>
            <person name="Zhou Y.H."/>
            <person name="Cheng J.X."/>
            <person name="Dai P.F."/>
            <person name="Guo W.B."/>
            <person name="Han X.H."/>
            <person name="Huang E.J."/>
            <person name="Li L.F."/>
            <person name="Wei W."/>
            <person name="Gao Y.C."/>
            <person name="Liu J.Z."/>
            <person name="Shao H.Z."/>
            <person name="Wang X."/>
            <person name="Wang C.C."/>
            <person name="Yang T.C."/>
            <person name="Huo Q.B."/>
            <person name="Li W."/>
            <person name="Chen H.Y."/>
            <person name="Chen S.E."/>
            <person name="Zhou L.G."/>
            <person name="Ni X.B."/>
            <person name="Tian J.H."/>
            <person name="Sheng Y."/>
            <person name="Liu T."/>
            <person name="Pan Y.S."/>
            <person name="Xia L.Y."/>
            <person name="Li J."/>
            <person name="Zhao F."/>
            <person name="Cao W.C."/>
        </authorList>
    </citation>
    <scope>NUCLEOTIDE SEQUENCE [LARGE SCALE GENOMIC DNA]</scope>
    <source>
        <strain evidence="1">Iper-2018</strain>
    </source>
</reference>
<sequence>MTPLPQSSKRKATDAVSKKSDSSLTGMSTVESVTNSVKENPKHRLRLRDRVARREERTDRPEERMDSLEQKVVAIQQSLDSILPIIALIAAELDICINHGQLQQTNYCVAMELQGTPPKAE</sequence>
<proteinExistence type="predicted"/>
<accession>A0AC60PML9</accession>
<dbReference type="Proteomes" id="UP000805193">
    <property type="component" value="Unassembled WGS sequence"/>
</dbReference>
<dbReference type="EMBL" id="JABSTQ010010261">
    <property type="protein sequence ID" value="KAG0422204.1"/>
    <property type="molecule type" value="Genomic_DNA"/>
</dbReference>
<protein>
    <submittedName>
        <fullName evidence="1">Uncharacterized protein</fullName>
    </submittedName>
</protein>
<comment type="caution">
    <text evidence="1">The sequence shown here is derived from an EMBL/GenBank/DDBJ whole genome shotgun (WGS) entry which is preliminary data.</text>
</comment>
<gene>
    <name evidence="1" type="ORF">HPB47_001946</name>
</gene>
<organism evidence="1 2">
    <name type="scientific">Ixodes persulcatus</name>
    <name type="common">Taiga tick</name>
    <dbReference type="NCBI Taxonomy" id="34615"/>
    <lineage>
        <taxon>Eukaryota</taxon>
        <taxon>Metazoa</taxon>
        <taxon>Ecdysozoa</taxon>
        <taxon>Arthropoda</taxon>
        <taxon>Chelicerata</taxon>
        <taxon>Arachnida</taxon>
        <taxon>Acari</taxon>
        <taxon>Parasitiformes</taxon>
        <taxon>Ixodida</taxon>
        <taxon>Ixodoidea</taxon>
        <taxon>Ixodidae</taxon>
        <taxon>Ixodinae</taxon>
        <taxon>Ixodes</taxon>
    </lineage>
</organism>
<evidence type="ECO:0000313" key="2">
    <source>
        <dbReference type="Proteomes" id="UP000805193"/>
    </source>
</evidence>
<keyword evidence="2" id="KW-1185">Reference proteome</keyword>
<evidence type="ECO:0000313" key="1">
    <source>
        <dbReference type="EMBL" id="KAG0422204.1"/>
    </source>
</evidence>